<dbReference type="InterPro" id="IPR014777">
    <property type="entry name" value="4pyrrole_Mease_sub1"/>
</dbReference>
<dbReference type="HOGENOM" id="CLU_076014_2_1_7"/>
<keyword evidence="6" id="KW-0949">S-adenosyl-L-methionine</keyword>
<dbReference type="InterPro" id="IPR014776">
    <property type="entry name" value="4pyrrole_Mease_sub2"/>
</dbReference>
<dbReference type="PIRSF" id="PIRSF036427">
    <property type="entry name" value="Precrrn-2_mtase"/>
    <property type="match status" value="1"/>
</dbReference>
<dbReference type="InterPro" id="IPR012382">
    <property type="entry name" value="CobI/CbiL"/>
</dbReference>
<dbReference type="Proteomes" id="UP000009047">
    <property type="component" value="Chromosome"/>
</dbReference>
<evidence type="ECO:0000256" key="1">
    <source>
        <dbReference type="ARBA" id="ARBA00004953"/>
    </source>
</evidence>
<evidence type="ECO:0000256" key="6">
    <source>
        <dbReference type="ARBA" id="ARBA00022691"/>
    </source>
</evidence>
<evidence type="ECO:0000259" key="8">
    <source>
        <dbReference type="Pfam" id="PF00590"/>
    </source>
</evidence>
<keyword evidence="3" id="KW-0169">Cobalamin biosynthesis</keyword>
<name>E1QJS6_DESB2</name>
<dbReference type="OrthoDB" id="9804789at2"/>
<dbReference type="InterPro" id="IPR000878">
    <property type="entry name" value="4pyrrol_Mease"/>
</dbReference>
<organism evidence="9 10">
    <name type="scientific">Desulfarculus baarsii (strain ATCC 33931 / DSM 2075 / LMG 7858 / VKM B-1802 / 2st14)</name>
    <dbReference type="NCBI Taxonomy" id="644282"/>
    <lineage>
        <taxon>Bacteria</taxon>
        <taxon>Pseudomonadati</taxon>
        <taxon>Thermodesulfobacteriota</taxon>
        <taxon>Desulfarculia</taxon>
        <taxon>Desulfarculales</taxon>
        <taxon>Desulfarculaceae</taxon>
        <taxon>Desulfarculus</taxon>
    </lineage>
</organism>
<dbReference type="PANTHER" id="PTHR43467">
    <property type="entry name" value="COBALT-PRECORRIN-2 C(20)-METHYLTRANSFERASE"/>
    <property type="match status" value="1"/>
</dbReference>
<accession>E1QJS6</accession>
<evidence type="ECO:0000256" key="2">
    <source>
        <dbReference type="ARBA" id="ARBA00005879"/>
    </source>
</evidence>
<dbReference type="InterPro" id="IPR006364">
    <property type="entry name" value="CobI/CbiL/CobIJ_dom"/>
</dbReference>
<keyword evidence="10" id="KW-1185">Reference proteome</keyword>
<dbReference type="SUPFAM" id="SSF53790">
    <property type="entry name" value="Tetrapyrrole methylase"/>
    <property type="match status" value="1"/>
</dbReference>
<dbReference type="RefSeq" id="WP_013259258.1">
    <property type="nucleotide sequence ID" value="NC_014365.1"/>
</dbReference>
<dbReference type="Gene3D" id="3.30.950.10">
    <property type="entry name" value="Methyltransferase, Cobalt-precorrin-4 Transmethylase, Domain 2"/>
    <property type="match status" value="1"/>
</dbReference>
<evidence type="ECO:0000313" key="10">
    <source>
        <dbReference type="Proteomes" id="UP000009047"/>
    </source>
</evidence>
<dbReference type="Pfam" id="PF00590">
    <property type="entry name" value="TP_methylase"/>
    <property type="match status" value="1"/>
</dbReference>
<comment type="pathway">
    <text evidence="1">Cofactor biosynthesis; adenosylcobalamin biosynthesis.</text>
</comment>
<comment type="similarity">
    <text evidence="2 7">Belongs to the precorrin methyltransferase family.</text>
</comment>
<feature type="domain" description="Tetrapyrrole methylase" evidence="8">
    <location>
        <begin position="8"/>
        <end position="216"/>
    </location>
</feature>
<proteinExistence type="inferred from homology"/>
<dbReference type="GO" id="GO:0009236">
    <property type="term" value="P:cobalamin biosynthetic process"/>
    <property type="evidence" value="ECO:0007669"/>
    <property type="project" value="UniProtKB-UniRule"/>
</dbReference>
<dbReference type="UniPathway" id="UPA00148"/>
<dbReference type="CDD" id="cd11645">
    <property type="entry name" value="Precorrin_2_C20_MT"/>
    <property type="match status" value="1"/>
</dbReference>
<protein>
    <submittedName>
        <fullName evidence="9">Precorrin-2 C20-methyltransferase</fullName>
    </submittedName>
</protein>
<dbReference type="GO" id="GO:0032259">
    <property type="term" value="P:methylation"/>
    <property type="evidence" value="ECO:0007669"/>
    <property type="project" value="UniProtKB-KW"/>
</dbReference>
<evidence type="ECO:0000256" key="7">
    <source>
        <dbReference type="PIRNR" id="PIRNR036427"/>
    </source>
</evidence>
<dbReference type="NCBIfam" id="TIGR01467">
    <property type="entry name" value="cobI_cbiL"/>
    <property type="match status" value="1"/>
</dbReference>
<evidence type="ECO:0000313" key="9">
    <source>
        <dbReference type="EMBL" id="ADK85819.1"/>
    </source>
</evidence>
<dbReference type="eggNOG" id="COG2243">
    <property type="taxonomic scope" value="Bacteria"/>
</dbReference>
<evidence type="ECO:0000256" key="4">
    <source>
        <dbReference type="ARBA" id="ARBA00022603"/>
    </source>
</evidence>
<sequence>MSQKTIGTLYGVGVGPGDPKLMTLRAVEVLRGVSVVFAASSPKNGYSLALNTAQGHIPPEVEVVRLPFPMTDSHELLAQAWRANAGAVAQALEQGRDAAFITIGDPLTYSTYGYLLRTLRDMGCQAPVVTVPGVTAYHAAAASLNTPLVESRQSLAVISGVADPAEIANLAAISDNIVIMKAYRQFDQIVEAVEALPEKWSLAAASQVSLAEEKATTEAGALKGQKQHYLTLVIAKRRPAPQAD</sequence>
<dbReference type="EMBL" id="CP002085">
    <property type="protein sequence ID" value="ADK85819.1"/>
    <property type="molecule type" value="Genomic_DNA"/>
</dbReference>
<dbReference type="InterPro" id="IPR035996">
    <property type="entry name" value="4pyrrol_Methylase_sf"/>
</dbReference>
<dbReference type="GO" id="GO:0030788">
    <property type="term" value="F:precorrin-2 C20-methyltransferase activity"/>
    <property type="evidence" value="ECO:0007669"/>
    <property type="project" value="InterPro"/>
</dbReference>
<reference evidence="9 10" key="1">
    <citation type="journal article" date="2010" name="Stand. Genomic Sci.">
        <title>Complete genome sequence of Desulfarculus baarsii type strain (2st14).</title>
        <authorList>
            <person name="Sun H."/>
            <person name="Spring S."/>
            <person name="Lapidus A."/>
            <person name="Davenport K."/>
            <person name="Del Rio T.G."/>
            <person name="Tice H."/>
            <person name="Nolan M."/>
            <person name="Copeland A."/>
            <person name="Cheng J.F."/>
            <person name="Lucas S."/>
            <person name="Tapia R."/>
            <person name="Goodwin L."/>
            <person name="Pitluck S."/>
            <person name="Ivanova N."/>
            <person name="Pagani I."/>
            <person name="Mavromatis K."/>
            <person name="Ovchinnikova G."/>
            <person name="Pati A."/>
            <person name="Chen A."/>
            <person name="Palaniappan K."/>
            <person name="Hauser L."/>
            <person name="Chang Y.J."/>
            <person name="Jeffries C.D."/>
            <person name="Detter J.C."/>
            <person name="Han C."/>
            <person name="Rohde M."/>
            <person name="Brambilla E."/>
            <person name="Goker M."/>
            <person name="Woyke T."/>
            <person name="Bristow J."/>
            <person name="Eisen J.A."/>
            <person name="Markowitz V."/>
            <person name="Hugenholtz P."/>
            <person name="Kyrpides N.C."/>
            <person name="Klenk H.P."/>
            <person name="Land M."/>
        </authorList>
    </citation>
    <scope>NUCLEOTIDE SEQUENCE [LARGE SCALE GENOMIC DNA]</scope>
    <source>
        <strain evidence="10">ATCC 33931 / DSM 2075 / LMG 7858 / VKM B-1802 / 2st14</strain>
    </source>
</reference>
<evidence type="ECO:0000256" key="5">
    <source>
        <dbReference type="ARBA" id="ARBA00022679"/>
    </source>
</evidence>
<keyword evidence="5" id="KW-0808">Transferase</keyword>
<dbReference type="AlphaFoldDB" id="E1QJS6"/>
<dbReference type="Gene3D" id="3.40.1010.10">
    <property type="entry name" value="Cobalt-precorrin-4 Transmethylase, Domain 1"/>
    <property type="match status" value="1"/>
</dbReference>
<keyword evidence="4" id="KW-0489">Methyltransferase</keyword>
<gene>
    <name evidence="9" type="ordered locus">Deba_2458</name>
</gene>
<dbReference type="KEGG" id="dbr:Deba_2458"/>
<dbReference type="PANTHER" id="PTHR43467:SF2">
    <property type="entry name" value="COBALT-PRECORRIN-2 C(20)-METHYLTRANSFERASE"/>
    <property type="match status" value="1"/>
</dbReference>
<dbReference type="STRING" id="644282.Deba_2458"/>
<evidence type="ECO:0000256" key="3">
    <source>
        <dbReference type="ARBA" id="ARBA00022573"/>
    </source>
</evidence>